<dbReference type="EMBL" id="KB008119">
    <property type="protein sequence ID" value="ELR12407.1"/>
    <property type="molecule type" value="Genomic_DNA"/>
</dbReference>
<dbReference type="KEGG" id="acan:ACA1_375060"/>
<reference evidence="1 2" key="1">
    <citation type="journal article" date="2013" name="Genome Biol.">
        <title>Genome of Acanthamoeba castellanii highlights extensive lateral gene transfer and early evolution of tyrosine kinase signaling.</title>
        <authorList>
            <person name="Clarke M."/>
            <person name="Lohan A.J."/>
            <person name="Liu B."/>
            <person name="Lagkouvardos I."/>
            <person name="Roy S."/>
            <person name="Zafar N."/>
            <person name="Bertelli C."/>
            <person name="Schilde C."/>
            <person name="Kianianmomeni A."/>
            <person name="Burglin T.R."/>
            <person name="Frech C."/>
            <person name="Turcotte B."/>
            <person name="Kopec K.O."/>
            <person name="Synnott J.M."/>
            <person name="Choo C."/>
            <person name="Paponov I."/>
            <person name="Finkler A."/>
            <person name="Soon Heng Tan C."/>
            <person name="Hutchins A.P."/>
            <person name="Weinmeier T."/>
            <person name="Rattei T."/>
            <person name="Chu J.S."/>
            <person name="Gimenez G."/>
            <person name="Irimia M."/>
            <person name="Rigden D.J."/>
            <person name="Fitzpatrick D.A."/>
            <person name="Lorenzo-Morales J."/>
            <person name="Bateman A."/>
            <person name="Chiu C.H."/>
            <person name="Tang P."/>
            <person name="Hegemann P."/>
            <person name="Fromm H."/>
            <person name="Raoult D."/>
            <person name="Greub G."/>
            <person name="Miranda-Saavedra D."/>
            <person name="Chen N."/>
            <person name="Nash P."/>
            <person name="Ginger M.L."/>
            <person name="Horn M."/>
            <person name="Schaap P."/>
            <person name="Caler L."/>
            <person name="Loftus B."/>
        </authorList>
    </citation>
    <scope>NUCLEOTIDE SEQUENCE [LARGE SCALE GENOMIC DNA]</scope>
    <source>
        <strain evidence="1 2">Neff</strain>
    </source>
</reference>
<proteinExistence type="predicted"/>
<gene>
    <name evidence="1" type="ORF">ACA1_375060</name>
</gene>
<dbReference type="AlphaFoldDB" id="L8GHD0"/>
<keyword evidence="2" id="KW-1185">Reference proteome</keyword>
<name>L8GHD0_ACACF</name>
<sequence>MGGGRVSLVLSRKQLEALLAAVAQCLHGGDAGHKIANVSNSGYSGVAAFKLGGVCFHQSVLVNLGLEWMVYTCASAGLELSDTCNGTDFQVILTLHLGAIQCECLDDETVGSMHNNNFVMACQRALATLLL</sequence>
<organism evidence="1 2">
    <name type="scientific">Acanthamoeba castellanii (strain ATCC 30010 / Neff)</name>
    <dbReference type="NCBI Taxonomy" id="1257118"/>
    <lineage>
        <taxon>Eukaryota</taxon>
        <taxon>Amoebozoa</taxon>
        <taxon>Discosea</taxon>
        <taxon>Longamoebia</taxon>
        <taxon>Centramoebida</taxon>
        <taxon>Acanthamoebidae</taxon>
        <taxon>Acanthamoeba</taxon>
    </lineage>
</organism>
<evidence type="ECO:0000313" key="1">
    <source>
        <dbReference type="EMBL" id="ELR12407.1"/>
    </source>
</evidence>
<dbReference type="RefSeq" id="XP_004334420.1">
    <property type="nucleotide sequence ID" value="XM_004334372.1"/>
</dbReference>
<accession>L8GHD0</accession>
<dbReference type="Proteomes" id="UP000011083">
    <property type="component" value="Unassembled WGS sequence"/>
</dbReference>
<evidence type="ECO:0000313" key="2">
    <source>
        <dbReference type="Proteomes" id="UP000011083"/>
    </source>
</evidence>
<dbReference type="GeneID" id="14912804"/>
<protein>
    <submittedName>
        <fullName evidence="1">Uncharacterized protein</fullName>
    </submittedName>
</protein>
<dbReference type="VEuPathDB" id="AmoebaDB:ACA1_375060"/>